<dbReference type="GO" id="GO:0160147">
    <property type="term" value="F:tRNA pseudouridine(38-40) synthase activity"/>
    <property type="evidence" value="ECO:0007669"/>
    <property type="project" value="UniProtKB-EC"/>
</dbReference>
<feature type="domain" description="Pseudouridine synthase I TruA alpha/beta" evidence="8">
    <location>
        <begin position="10"/>
        <end position="106"/>
    </location>
</feature>
<evidence type="ECO:0000256" key="5">
    <source>
        <dbReference type="PIRSR" id="PIRSR001430-1"/>
    </source>
</evidence>
<protein>
    <recommendedName>
        <fullName evidence="4">tRNA pseudouridine synthase A</fullName>
        <ecNumber evidence="4">5.4.99.12</ecNumber>
    </recommendedName>
    <alternativeName>
        <fullName evidence="4">tRNA pseudouridine(38-40) synthase</fullName>
    </alternativeName>
    <alternativeName>
        <fullName evidence="4">tRNA pseudouridylate synthase I</fullName>
    </alternativeName>
    <alternativeName>
        <fullName evidence="4">tRNA-uridine isomerase I</fullName>
    </alternativeName>
</protein>
<evidence type="ECO:0000313" key="9">
    <source>
        <dbReference type="EMBL" id="SHO52186.1"/>
    </source>
</evidence>
<keyword evidence="10" id="KW-1185">Reference proteome</keyword>
<feature type="domain" description="Pseudouridine synthase I TruA alpha/beta" evidence="8">
    <location>
        <begin position="148"/>
        <end position="254"/>
    </location>
</feature>
<evidence type="ECO:0000256" key="7">
    <source>
        <dbReference type="RuleBase" id="RU003792"/>
    </source>
</evidence>
<dbReference type="OrthoDB" id="9811823at2"/>
<comment type="similarity">
    <text evidence="1 4 7">Belongs to the tRNA pseudouridine synthase TruA family.</text>
</comment>
<dbReference type="FunFam" id="3.30.70.580:FF:000001">
    <property type="entry name" value="tRNA pseudouridine synthase A"/>
    <property type="match status" value="1"/>
</dbReference>
<dbReference type="Pfam" id="PF01416">
    <property type="entry name" value="PseudoU_synth_1"/>
    <property type="match status" value="2"/>
</dbReference>
<keyword evidence="2 4" id="KW-0819">tRNA processing</keyword>
<reference evidence="9 10" key="1">
    <citation type="submission" date="2016-12" db="EMBL/GenBank/DDBJ databases">
        <authorList>
            <person name="Song W.-J."/>
            <person name="Kurnit D.M."/>
        </authorList>
    </citation>
    <scope>NUCLEOTIDE SEQUENCE [LARGE SCALE GENOMIC DNA]</scope>
    <source>
        <strain evidence="9 10">DSM 18488</strain>
    </source>
</reference>
<dbReference type="NCBIfam" id="TIGR00071">
    <property type="entry name" value="hisT_truA"/>
    <property type="match status" value="1"/>
</dbReference>
<dbReference type="AlphaFoldDB" id="A0A1M7YHV2"/>
<feature type="active site" description="Nucleophile" evidence="4 5">
    <location>
        <position position="55"/>
    </location>
</feature>
<gene>
    <name evidence="4" type="primary">truA</name>
    <name evidence="9" type="ORF">SAMN02745220_04402</name>
</gene>
<dbReference type="InterPro" id="IPR020095">
    <property type="entry name" value="PsdUridine_synth_TruA_C"/>
</dbReference>
<dbReference type="InterPro" id="IPR020103">
    <property type="entry name" value="PsdUridine_synth_cat_dom_sf"/>
</dbReference>
<feature type="binding site" evidence="4 6">
    <location>
        <position position="113"/>
    </location>
    <ligand>
        <name>substrate</name>
    </ligand>
</feature>
<evidence type="ECO:0000256" key="3">
    <source>
        <dbReference type="ARBA" id="ARBA00023235"/>
    </source>
</evidence>
<proteinExistence type="inferred from homology"/>
<dbReference type="GO" id="GO:0003723">
    <property type="term" value="F:RNA binding"/>
    <property type="evidence" value="ECO:0007669"/>
    <property type="project" value="InterPro"/>
</dbReference>
<evidence type="ECO:0000256" key="4">
    <source>
        <dbReference type="HAMAP-Rule" id="MF_00171"/>
    </source>
</evidence>
<evidence type="ECO:0000256" key="6">
    <source>
        <dbReference type="PIRSR" id="PIRSR001430-2"/>
    </source>
</evidence>
<dbReference type="GO" id="GO:0031119">
    <property type="term" value="P:tRNA pseudouridine synthesis"/>
    <property type="evidence" value="ECO:0007669"/>
    <property type="project" value="UniProtKB-UniRule"/>
</dbReference>
<evidence type="ECO:0000256" key="2">
    <source>
        <dbReference type="ARBA" id="ARBA00022694"/>
    </source>
</evidence>
<dbReference type="PANTHER" id="PTHR11142:SF0">
    <property type="entry name" value="TRNA PSEUDOURIDINE SYNTHASE-LIKE 1"/>
    <property type="match status" value="1"/>
</dbReference>
<comment type="subunit">
    <text evidence="4">Homodimer.</text>
</comment>
<dbReference type="CDD" id="cd02570">
    <property type="entry name" value="PseudoU_synth_EcTruA"/>
    <property type="match status" value="1"/>
</dbReference>
<name>A0A1M7YHV2_9BACT</name>
<comment type="catalytic activity">
    <reaction evidence="4 7">
        <text>uridine(38/39/40) in tRNA = pseudouridine(38/39/40) in tRNA</text>
        <dbReference type="Rhea" id="RHEA:22376"/>
        <dbReference type="Rhea" id="RHEA-COMP:10085"/>
        <dbReference type="Rhea" id="RHEA-COMP:10087"/>
        <dbReference type="ChEBI" id="CHEBI:65314"/>
        <dbReference type="ChEBI" id="CHEBI:65315"/>
        <dbReference type="EC" id="5.4.99.12"/>
    </reaction>
</comment>
<comment type="function">
    <text evidence="4">Formation of pseudouridine at positions 38, 39 and 40 in the anticodon stem and loop of transfer RNAs.</text>
</comment>
<dbReference type="InterPro" id="IPR001406">
    <property type="entry name" value="PsdUridine_synth_TruA"/>
</dbReference>
<dbReference type="HAMAP" id="MF_00171">
    <property type="entry name" value="TruA"/>
    <property type="match status" value="1"/>
</dbReference>
<sequence length="261" mass="29043">MVADRNIRLIIAYDGTDFNGWQRQKHDITIQGEIEKCLARMTNHEIMLHGAGRTDAGVHAEGMVANFFTTSRITCSAFLKGLNSMLPYAIRVLAADEVSPDFHARFSAAGKHYEYHLYTGKVMPPLARLYSLHVPIPLDLPSMHESLKILLGTHDFSTFENAGSREKDKPSRKGAIRTITTAQIEETTPDHLIVTIIGEGFLRHMVRNIVGTLLEVGMGKRSIEEFREALLAKNRNAGGATAPPHGLKLRKVLYGDTEQLQ</sequence>
<dbReference type="Gene3D" id="3.30.70.580">
    <property type="entry name" value="Pseudouridine synthase I, catalytic domain, N-terminal subdomain"/>
    <property type="match status" value="1"/>
</dbReference>
<evidence type="ECO:0000256" key="1">
    <source>
        <dbReference type="ARBA" id="ARBA00009375"/>
    </source>
</evidence>
<dbReference type="RefSeq" id="WP_073615814.1">
    <property type="nucleotide sequence ID" value="NZ_FRFE01000032.1"/>
</dbReference>
<comment type="caution">
    <text evidence="4">Lacks conserved residue(s) required for the propagation of feature annotation.</text>
</comment>
<evidence type="ECO:0000313" key="10">
    <source>
        <dbReference type="Proteomes" id="UP000184603"/>
    </source>
</evidence>
<evidence type="ECO:0000259" key="8">
    <source>
        <dbReference type="Pfam" id="PF01416"/>
    </source>
</evidence>
<dbReference type="EC" id="5.4.99.12" evidence="4"/>
<keyword evidence="3 4" id="KW-0413">Isomerase</keyword>
<dbReference type="SUPFAM" id="SSF55120">
    <property type="entry name" value="Pseudouridine synthase"/>
    <property type="match status" value="1"/>
</dbReference>
<organism evidence="9 10">
    <name type="scientific">Desulfopila aestuarii DSM 18488</name>
    <dbReference type="NCBI Taxonomy" id="1121416"/>
    <lineage>
        <taxon>Bacteria</taxon>
        <taxon>Pseudomonadati</taxon>
        <taxon>Thermodesulfobacteriota</taxon>
        <taxon>Desulfobulbia</taxon>
        <taxon>Desulfobulbales</taxon>
        <taxon>Desulfocapsaceae</taxon>
        <taxon>Desulfopila</taxon>
    </lineage>
</organism>
<dbReference type="InterPro" id="IPR020097">
    <property type="entry name" value="PsdUridine_synth_TruA_a/b_dom"/>
</dbReference>
<dbReference type="Gene3D" id="3.30.70.660">
    <property type="entry name" value="Pseudouridine synthase I, catalytic domain, C-terminal subdomain"/>
    <property type="match status" value="1"/>
</dbReference>
<dbReference type="EMBL" id="FRFE01000032">
    <property type="protein sequence ID" value="SHO52186.1"/>
    <property type="molecule type" value="Genomic_DNA"/>
</dbReference>
<dbReference type="STRING" id="1121416.SAMN02745220_04402"/>
<dbReference type="Proteomes" id="UP000184603">
    <property type="component" value="Unassembled WGS sequence"/>
</dbReference>
<accession>A0A1M7YHV2</accession>
<dbReference type="InterPro" id="IPR020094">
    <property type="entry name" value="TruA/RsuA/RluB/E/F_N"/>
</dbReference>
<dbReference type="PANTHER" id="PTHR11142">
    <property type="entry name" value="PSEUDOURIDYLATE SYNTHASE"/>
    <property type="match status" value="1"/>
</dbReference>
<dbReference type="PIRSF" id="PIRSF001430">
    <property type="entry name" value="tRNA_psdUrid_synth"/>
    <property type="match status" value="1"/>
</dbReference>